<feature type="domain" description="PAS" evidence="8">
    <location>
        <begin position="1251"/>
        <end position="1295"/>
    </location>
</feature>
<reference evidence="10" key="1">
    <citation type="submission" date="2016-10" db="EMBL/GenBank/DDBJ databases">
        <authorList>
            <person name="Benchimol M."/>
            <person name="Almeida L.G."/>
            <person name="Vasconcelos A.T."/>
            <person name="Perreira-Neves A."/>
            <person name="Rosa I.A."/>
            <person name="Tasca T."/>
            <person name="Bogo M.R."/>
            <person name="de Souza W."/>
        </authorList>
    </citation>
    <scope>NUCLEOTIDE SEQUENCE [LARGE SCALE GENOMIC DNA]</scope>
    <source>
        <strain evidence="10">K</strain>
    </source>
</reference>
<feature type="transmembrane region" description="Helical" evidence="7">
    <location>
        <begin position="969"/>
        <end position="994"/>
    </location>
</feature>
<protein>
    <submittedName>
        <fullName evidence="10">Adenylate and Guanylate cyclase catalytic domain containing protein</fullName>
    </submittedName>
</protein>
<evidence type="ECO:0000256" key="2">
    <source>
        <dbReference type="ARBA" id="ARBA00022692"/>
    </source>
</evidence>
<feature type="transmembrane region" description="Helical" evidence="7">
    <location>
        <begin position="1014"/>
        <end position="1032"/>
    </location>
</feature>
<feature type="transmembrane region" description="Helical" evidence="7">
    <location>
        <begin position="46"/>
        <end position="70"/>
    </location>
</feature>
<feature type="transmembrane region" description="Helical" evidence="7">
    <location>
        <begin position="1182"/>
        <end position="1205"/>
    </location>
</feature>
<name>A0A1J4JEQ6_9EUKA</name>
<dbReference type="SUPFAM" id="SSF55785">
    <property type="entry name" value="PYP-like sensor domain (PAS domain)"/>
    <property type="match status" value="1"/>
</dbReference>
<dbReference type="InterPro" id="IPR029787">
    <property type="entry name" value="Nucleotide_cyclase"/>
</dbReference>
<feature type="transmembrane region" description="Helical" evidence="7">
    <location>
        <begin position="258"/>
        <end position="279"/>
    </location>
</feature>
<dbReference type="Gene3D" id="3.30.70.1230">
    <property type="entry name" value="Nucleotide cyclase"/>
    <property type="match status" value="1"/>
</dbReference>
<keyword evidence="2 7" id="KW-0812">Transmembrane</keyword>
<dbReference type="GO" id="GO:0007168">
    <property type="term" value="P:receptor guanylyl cyclase signaling pathway"/>
    <property type="evidence" value="ECO:0007669"/>
    <property type="project" value="TreeGrafter"/>
</dbReference>
<dbReference type="NCBIfam" id="TIGR00229">
    <property type="entry name" value="sensory_box"/>
    <property type="match status" value="1"/>
</dbReference>
<organism evidence="10 11">
    <name type="scientific">Tritrichomonas foetus</name>
    <dbReference type="NCBI Taxonomy" id="1144522"/>
    <lineage>
        <taxon>Eukaryota</taxon>
        <taxon>Metamonada</taxon>
        <taxon>Parabasalia</taxon>
        <taxon>Tritrichomonadida</taxon>
        <taxon>Tritrichomonadidae</taxon>
        <taxon>Tritrichomonas</taxon>
    </lineage>
</organism>
<keyword evidence="6" id="KW-0456">Lyase</keyword>
<evidence type="ECO:0000256" key="7">
    <source>
        <dbReference type="SAM" id="Phobius"/>
    </source>
</evidence>
<dbReference type="PANTHER" id="PTHR11920:SF335">
    <property type="entry name" value="GUANYLATE CYCLASE"/>
    <property type="match status" value="1"/>
</dbReference>
<dbReference type="PROSITE" id="PS50112">
    <property type="entry name" value="PAS"/>
    <property type="match status" value="1"/>
</dbReference>
<keyword evidence="4 7" id="KW-1133">Transmembrane helix</keyword>
<dbReference type="GO" id="GO:0035556">
    <property type="term" value="P:intracellular signal transduction"/>
    <property type="evidence" value="ECO:0007669"/>
    <property type="project" value="InterPro"/>
</dbReference>
<dbReference type="GO" id="GO:0001653">
    <property type="term" value="F:peptide receptor activity"/>
    <property type="evidence" value="ECO:0007669"/>
    <property type="project" value="TreeGrafter"/>
</dbReference>
<evidence type="ECO:0000256" key="1">
    <source>
        <dbReference type="ARBA" id="ARBA00004370"/>
    </source>
</evidence>
<accession>A0A1J4JEQ6</accession>
<evidence type="ECO:0000313" key="11">
    <source>
        <dbReference type="Proteomes" id="UP000179807"/>
    </source>
</evidence>
<evidence type="ECO:0000259" key="8">
    <source>
        <dbReference type="PROSITE" id="PS50112"/>
    </source>
</evidence>
<feature type="transmembrane region" description="Helical" evidence="7">
    <location>
        <begin position="192"/>
        <end position="212"/>
    </location>
</feature>
<dbReference type="GO" id="GO:0004016">
    <property type="term" value="F:adenylate cyclase activity"/>
    <property type="evidence" value="ECO:0007669"/>
    <property type="project" value="TreeGrafter"/>
</dbReference>
<comment type="caution">
    <text evidence="10">The sequence shown here is derived from an EMBL/GenBank/DDBJ whole genome shotgun (WGS) entry which is preliminary data.</text>
</comment>
<dbReference type="SUPFAM" id="SSF55073">
    <property type="entry name" value="Nucleotide cyclase"/>
    <property type="match status" value="1"/>
</dbReference>
<comment type="subcellular location">
    <subcellularLocation>
        <location evidence="1">Membrane</location>
    </subcellularLocation>
</comment>
<keyword evidence="3" id="KW-0547">Nucleotide-binding</keyword>
<dbReference type="Gene3D" id="3.30.450.20">
    <property type="entry name" value="PAS domain"/>
    <property type="match status" value="1"/>
</dbReference>
<evidence type="ECO:0000256" key="3">
    <source>
        <dbReference type="ARBA" id="ARBA00022741"/>
    </source>
</evidence>
<dbReference type="VEuPathDB" id="TrichDB:TRFO_36999"/>
<keyword evidence="5 7" id="KW-0472">Membrane</keyword>
<feature type="transmembrane region" description="Helical" evidence="7">
    <location>
        <begin position="632"/>
        <end position="657"/>
    </location>
</feature>
<feature type="transmembrane region" description="Helical" evidence="7">
    <location>
        <begin position="319"/>
        <end position="337"/>
    </location>
</feature>
<dbReference type="GO" id="GO:0000166">
    <property type="term" value="F:nucleotide binding"/>
    <property type="evidence" value="ECO:0007669"/>
    <property type="project" value="UniProtKB-KW"/>
</dbReference>
<feature type="transmembrane region" description="Helical" evidence="7">
    <location>
        <begin position="285"/>
        <end position="307"/>
    </location>
</feature>
<dbReference type="PROSITE" id="PS50125">
    <property type="entry name" value="GUANYLATE_CYCLASE_2"/>
    <property type="match status" value="1"/>
</dbReference>
<feature type="transmembrane region" description="Helical" evidence="7">
    <location>
        <begin position="224"/>
        <end position="246"/>
    </location>
</feature>
<dbReference type="Proteomes" id="UP000179807">
    <property type="component" value="Unassembled WGS sequence"/>
</dbReference>
<dbReference type="RefSeq" id="XP_068349912.1">
    <property type="nucleotide sequence ID" value="XM_068511172.1"/>
</dbReference>
<gene>
    <name evidence="10" type="ORF">TRFO_36999</name>
</gene>
<feature type="domain" description="Guanylate cyclase" evidence="9">
    <location>
        <begin position="1405"/>
        <end position="1537"/>
    </location>
</feature>
<evidence type="ECO:0000259" key="9">
    <source>
        <dbReference type="PROSITE" id="PS50125"/>
    </source>
</evidence>
<evidence type="ECO:0000256" key="5">
    <source>
        <dbReference type="ARBA" id="ARBA00023136"/>
    </source>
</evidence>
<dbReference type="CDD" id="cd00130">
    <property type="entry name" value="PAS"/>
    <property type="match status" value="1"/>
</dbReference>
<evidence type="ECO:0000256" key="6">
    <source>
        <dbReference type="ARBA" id="ARBA00023239"/>
    </source>
</evidence>
<feature type="transmembrane region" description="Helical" evidence="7">
    <location>
        <begin position="151"/>
        <end position="172"/>
    </location>
</feature>
<dbReference type="CDD" id="cd07302">
    <property type="entry name" value="CHD"/>
    <property type="match status" value="1"/>
</dbReference>
<feature type="transmembrane region" description="Helical" evidence="7">
    <location>
        <begin position="116"/>
        <end position="139"/>
    </location>
</feature>
<dbReference type="InterPro" id="IPR001054">
    <property type="entry name" value="A/G_cyclase"/>
</dbReference>
<keyword evidence="11" id="KW-1185">Reference proteome</keyword>
<dbReference type="SMART" id="SM00044">
    <property type="entry name" value="CYCc"/>
    <property type="match status" value="1"/>
</dbReference>
<dbReference type="GO" id="GO:0005886">
    <property type="term" value="C:plasma membrane"/>
    <property type="evidence" value="ECO:0007669"/>
    <property type="project" value="TreeGrafter"/>
</dbReference>
<dbReference type="Pfam" id="PF00211">
    <property type="entry name" value="Guanylate_cyc"/>
    <property type="match status" value="1"/>
</dbReference>
<dbReference type="Pfam" id="PF13426">
    <property type="entry name" value="PAS_9"/>
    <property type="match status" value="1"/>
</dbReference>
<feature type="transmembrane region" description="Helical" evidence="7">
    <location>
        <begin position="90"/>
        <end position="109"/>
    </location>
</feature>
<dbReference type="OrthoDB" id="6127067at2759"/>
<dbReference type="PANTHER" id="PTHR11920">
    <property type="entry name" value="GUANYLYL CYCLASE"/>
    <property type="match status" value="1"/>
</dbReference>
<proteinExistence type="predicted"/>
<evidence type="ECO:0000313" key="10">
    <source>
        <dbReference type="EMBL" id="OHS96775.1"/>
    </source>
</evidence>
<dbReference type="EMBL" id="MLAK01001153">
    <property type="protein sequence ID" value="OHS96775.1"/>
    <property type="molecule type" value="Genomic_DNA"/>
</dbReference>
<dbReference type="InterPro" id="IPR050401">
    <property type="entry name" value="Cyclic_nucleotide_synthase"/>
</dbReference>
<evidence type="ECO:0000256" key="4">
    <source>
        <dbReference type="ARBA" id="ARBA00022989"/>
    </source>
</evidence>
<dbReference type="InterPro" id="IPR035965">
    <property type="entry name" value="PAS-like_dom_sf"/>
</dbReference>
<dbReference type="InterPro" id="IPR000014">
    <property type="entry name" value="PAS"/>
</dbReference>
<dbReference type="GO" id="GO:0004383">
    <property type="term" value="F:guanylate cyclase activity"/>
    <property type="evidence" value="ECO:0007669"/>
    <property type="project" value="TreeGrafter"/>
</dbReference>
<feature type="transmembrane region" description="Helical" evidence="7">
    <location>
        <begin position="871"/>
        <end position="895"/>
    </location>
</feature>
<dbReference type="GeneID" id="94845876"/>
<sequence>MNLNGSSSTPSVITTSSLHSIDLSSNYGGIIELSTYKKARNSLFQLFDYVSSSTPSFFGLHVFISLWRIIQYFGPALACNYRNFWGEGSIMLRVLDIGSVIFHFIPVSFRGDYSFIFLYIYSIIFFLFYVFILVSANYLTQNAKLPKGVPIFISVFMSTVGYIFQPVCSMLIGELIGRMIMDSEKYANLNNILSLVLAAFFSTIYFWLYSAIYSVSIIFKPDSLMTIVPSVQILTLVVYYSVTLTIGLASQLSRIPRMILTVIGLLEYGASIPIILLKGSFVTEFYLQALLATSFTSIVLLLIVVIFDAMEKMAQEYMIIIVIAVWISDYLVTHFIYQAQMTRNARLLDKIEEDNELIDLIKSPIYLIDLIVTGFRITHPICISFRLLKMSIERFPKNADIWMLFAKFTAIYPEENQQLSFIAVGISQNRIKGALAKYTHQQIKAIMRQRETNLIPPLKTKLDKINKQVQGTKHKVRYIWDLIIQGNIKELESVIHRAYKSIDSTEAEILHLTNQFPNSRFVARCYARFLRDVVADHAGHKQWAANVSLLQRGISVTSDQAHELGLRAFQNLPQTLDVQLQVQPTQGVLTEDTITQDIDPDDDHAAIDAELRMSVRESINKLKIPSYRAARIVRFAFLFIFFVAPVITIAIYLPIYLNSIISPLEFMYYIAELRTTIFQALGSSEHYMLENLNATNQKGVQIFPLHENGGIEGEEDPPHSFGGNYDSRKQSEFLNNKLSSILPNLRSLMSYHPDNEIMNQVRNTIFGENLTFISVSEPEHLPGWQPNTTNASLTTYQITPSLKSAQSATMQIIIHINKLIQLEEIPFDALNQPFATVPFNNARTITNQLSDALDLIKEYVILADDDMQHTIMIVVIVICCSVPILYTISSVLIIVRTTKEKMMIYKCLASLPKNVVSRVADSFKVLKKEEDDEMKSAKTHDEELNKQEENMLKIFATSSDSGGGKAADIITITIVTFIIVVLHVLITIFIYLFIRDTSQKQSHVTPHFDFIMGAYAYDLASLMILLALPATAHPLPIYHIVNFDYLKVLYIISEWQNRSINNFRAVRFGDKSANAIPFQSLGASIDLTKNSSECKDGQKPLTPHDCYNCWSPDILLSYSQMKVQSYLTHFLISQDVFPGNDTTIHHIWHSHQVHIFDEYFSPMFENLINIVSKIFVNQQPQVIAFAFIFLIIAIIAELVHMRFLYISENRQKFALRLLLHCPGNVVVSNSHITALLSGNFHEKQIDSTTRDAEFYEILVKYMPDSIIILDLDGNIKSANNATQRIYGIDTTHLTGSHITKLGDRFKDGNAFKEIFDKAEKVSCDKNCVYVDDEGNDVHIEMSFTVLTENYLVTTRDVTQTVNYNLLITDEKMKSDRLLSSILPARLVPRVQAGEKNISFAVQSVTIVFMDIVSFTPWCGSLPAATVMKTLNLLFKEYDALVAVHTTMTKIKCIGDCYMAAGGIFAEINQPAVHAKDVVEFGLDAIESLEELNVKIDQKLQIRVGINTGGPIVAGVLGTEKPTFEILGPTINMAQQMEHHGIPMKVHISRAVYELIYGGNFEVKERGEIEIKNGTVVTYVIKGRNQK</sequence>